<sequence length="60" mass="6409">MESATMEGTMYDSLPFFLPSHHDRTNGISMPQAGLGQVTVRAQIQAMTVAFVPSGRVALG</sequence>
<name>A0A154MUP6_9PSEU</name>
<proteinExistence type="predicted"/>
<protein>
    <submittedName>
        <fullName evidence="1">Uncharacterized protein</fullName>
    </submittedName>
</protein>
<dbReference type="AlphaFoldDB" id="A0A154MUP6"/>
<comment type="caution">
    <text evidence="1">The sequence shown here is derived from an EMBL/GenBank/DDBJ whole genome shotgun (WGS) entry which is preliminary data.</text>
</comment>
<reference evidence="1 2" key="1">
    <citation type="submission" date="2015-12" db="EMBL/GenBank/DDBJ databases">
        <title>Amycolatopsis regifaucium genome sequencing and assembly.</title>
        <authorList>
            <person name="Mayilraj S."/>
        </authorList>
    </citation>
    <scope>NUCLEOTIDE SEQUENCE [LARGE SCALE GENOMIC DNA]</scope>
    <source>
        <strain evidence="1 2">GY080</strain>
    </source>
</reference>
<organism evidence="1 2">
    <name type="scientific">Amycolatopsis regifaucium</name>
    <dbReference type="NCBI Taxonomy" id="546365"/>
    <lineage>
        <taxon>Bacteria</taxon>
        <taxon>Bacillati</taxon>
        <taxon>Actinomycetota</taxon>
        <taxon>Actinomycetes</taxon>
        <taxon>Pseudonocardiales</taxon>
        <taxon>Pseudonocardiaceae</taxon>
        <taxon>Amycolatopsis</taxon>
    </lineage>
</organism>
<dbReference type="EMBL" id="LQCI01000003">
    <property type="protein sequence ID" value="KZB87467.1"/>
    <property type="molecule type" value="Genomic_DNA"/>
</dbReference>
<evidence type="ECO:0000313" key="2">
    <source>
        <dbReference type="Proteomes" id="UP000076321"/>
    </source>
</evidence>
<accession>A0A154MUP6</accession>
<evidence type="ECO:0000313" key="1">
    <source>
        <dbReference type="EMBL" id="KZB87467.1"/>
    </source>
</evidence>
<dbReference type="Proteomes" id="UP000076321">
    <property type="component" value="Unassembled WGS sequence"/>
</dbReference>
<gene>
    <name evidence="1" type="ORF">AVL48_22790</name>
</gene>